<evidence type="ECO:0000313" key="2">
    <source>
        <dbReference type="Proteomes" id="UP000269396"/>
    </source>
</evidence>
<dbReference type="SUPFAM" id="SSF52540">
    <property type="entry name" value="P-loop containing nucleoside triphosphate hydrolases"/>
    <property type="match status" value="1"/>
</dbReference>
<reference evidence="1 2" key="1">
    <citation type="submission" date="2018-11" db="EMBL/GenBank/DDBJ databases">
        <authorList>
            <consortium name="Pathogen Informatics"/>
        </authorList>
    </citation>
    <scope>NUCLEOTIDE SEQUENCE [LARGE SCALE GENOMIC DNA]</scope>
    <source>
        <strain>Denwood</strain>
        <strain evidence="2">Zambia</strain>
    </source>
</reference>
<keyword evidence="2" id="KW-1185">Reference proteome</keyword>
<name>A0A183NIM1_9TREM</name>
<organism evidence="1 2">
    <name type="scientific">Schistosoma mattheei</name>
    <dbReference type="NCBI Taxonomy" id="31246"/>
    <lineage>
        <taxon>Eukaryota</taxon>
        <taxon>Metazoa</taxon>
        <taxon>Spiralia</taxon>
        <taxon>Lophotrochozoa</taxon>
        <taxon>Platyhelminthes</taxon>
        <taxon>Trematoda</taxon>
        <taxon>Digenea</taxon>
        <taxon>Strigeidida</taxon>
        <taxon>Schistosomatoidea</taxon>
        <taxon>Schistosomatidae</taxon>
        <taxon>Schistosoma</taxon>
    </lineage>
</organism>
<dbReference type="InterPro" id="IPR006083">
    <property type="entry name" value="PRK/URK"/>
</dbReference>
<accession>A0A183NIM1</accession>
<dbReference type="PANTHER" id="PTHR10285">
    <property type="entry name" value="URIDINE KINASE"/>
    <property type="match status" value="1"/>
</dbReference>
<dbReference type="Gene3D" id="3.40.50.300">
    <property type="entry name" value="P-loop containing nucleotide triphosphate hydrolases"/>
    <property type="match status" value="1"/>
</dbReference>
<protein>
    <submittedName>
        <fullName evidence="1">Uncharacterized protein</fullName>
    </submittedName>
</protein>
<dbReference type="AlphaFoldDB" id="A0A183NIM1"/>
<dbReference type="STRING" id="31246.A0A183NIM1"/>
<dbReference type="Pfam" id="PF00485">
    <property type="entry name" value="PRK"/>
    <property type="match status" value="1"/>
</dbReference>
<gene>
    <name evidence="1" type="ORF">SMTD_LOCUS1957</name>
</gene>
<evidence type="ECO:0000313" key="1">
    <source>
        <dbReference type="EMBL" id="VDO83050.1"/>
    </source>
</evidence>
<dbReference type="GO" id="GO:0016301">
    <property type="term" value="F:kinase activity"/>
    <property type="evidence" value="ECO:0007669"/>
    <property type="project" value="InterPro"/>
</dbReference>
<dbReference type="Proteomes" id="UP000269396">
    <property type="component" value="Unassembled WGS sequence"/>
</dbReference>
<dbReference type="PRINTS" id="PR00988">
    <property type="entry name" value="URIDINKINASE"/>
</dbReference>
<proteinExistence type="predicted"/>
<dbReference type="InterPro" id="IPR027417">
    <property type="entry name" value="P-loop_NTPase"/>
</dbReference>
<dbReference type="GO" id="GO:0005524">
    <property type="term" value="F:ATP binding"/>
    <property type="evidence" value="ECO:0007669"/>
    <property type="project" value="InterPro"/>
</dbReference>
<dbReference type="EMBL" id="UZAL01002440">
    <property type="protein sequence ID" value="VDO83050.1"/>
    <property type="molecule type" value="Genomic_DNA"/>
</dbReference>
<sequence>MSSQRVPRRALFADAGTTGWKTRRGGQCMTWCRGVKESCKELVCVGPSRLPGWDPRDGATVASVSSAWGLPEPVLRVGNRTIFTHGRPPWYNAEGQTQQPFVIGICGGSASGKTSVARVIIESLDVQWVSLISLDSYYKVLTPEQRLQAIACHYNFDHPSAFDLDLLENHLRRLRDGKTIEVPEYDFKTHSRTSKTVN</sequence>